<evidence type="ECO:0008006" key="3">
    <source>
        <dbReference type="Google" id="ProtNLM"/>
    </source>
</evidence>
<dbReference type="Gene3D" id="3.80.10.10">
    <property type="entry name" value="Ribonuclease Inhibitor"/>
    <property type="match status" value="1"/>
</dbReference>
<sequence length="669" mass="77455">MHKQPTEIPELLVLISRYLTTPALFACIQVSVQWHHAFIPSLWHTIDDTAHSWNNILWQCGEPAALSPIWLSNMDEKARDSDTNKDREWILHVFRKYGHHIRDLSVHWSMVLEAANESCQALRSLSLDIRVESAPEPPVTGRALLRVEEVLLDDELPYTFSTPLFPELFEEGDYVRPQIHNDRMISHQAKQEYLERLWTMLQQYWHLTFSNPGLVRLSFARDKVFPWGIRSEQVLYQRLAKLTHLKELNGWALDSLSGIWRLLEAVPTVESLTPNCYWIQFPNPIPEVNSTLRTLSMEATLNVNDLHTLLGLFPNLTTLTLYMVTHPEEDVHPDHDQIQSRATTTTTVGTNLVAFNAMLKDGKIPLCLPQHVELTYHDHTSESEMPLVLAQHPTRFTVFKALHSPWSLEEERHGRRDRDHANEVLASCTRLRVFDSITRYIHADEMLRRPWACMGLEWLSCRIVGIDRLTDEEQAMVSRVMAPGYMGELSVEEVAAVEKFQRCCTQQHGVYDRLASLTRLKHLDLGCENRYPWTFKSEEWYDAGDDTVQHVSWDGENDVEWTEGSACLQYDENLTFDSLELSLASGLDRLGALKNLEMIGFEQVNHRIGRAELAWMAKSWPRLILMYGLDQDLMYEVKPDETRAELKKYFQQLRPDVAHAHGNLFADRM</sequence>
<dbReference type="Proteomes" id="UP000696485">
    <property type="component" value="Unassembled WGS sequence"/>
</dbReference>
<protein>
    <recommendedName>
        <fullName evidence="3">F-box domain-containing protein</fullName>
    </recommendedName>
</protein>
<evidence type="ECO:0000313" key="2">
    <source>
        <dbReference type="Proteomes" id="UP000696485"/>
    </source>
</evidence>
<organism evidence="1 2">
    <name type="scientific">Podila minutissima</name>
    <dbReference type="NCBI Taxonomy" id="64525"/>
    <lineage>
        <taxon>Eukaryota</taxon>
        <taxon>Fungi</taxon>
        <taxon>Fungi incertae sedis</taxon>
        <taxon>Mucoromycota</taxon>
        <taxon>Mortierellomycotina</taxon>
        <taxon>Mortierellomycetes</taxon>
        <taxon>Mortierellales</taxon>
        <taxon>Mortierellaceae</taxon>
        <taxon>Podila</taxon>
    </lineage>
</organism>
<evidence type="ECO:0000313" key="1">
    <source>
        <dbReference type="EMBL" id="KAF9326486.1"/>
    </source>
</evidence>
<reference evidence="1" key="1">
    <citation type="journal article" date="2020" name="Fungal Divers.">
        <title>Resolving the Mortierellaceae phylogeny through synthesis of multi-gene phylogenetics and phylogenomics.</title>
        <authorList>
            <person name="Vandepol N."/>
            <person name="Liber J."/>
            <person name="Desiro A."/>
            <person name="Na H."/>
            <person name="Kennedy M."/>
            <person name="Barry K."/>
            <person name="Grigoriev I.V."/>
            <person name="Miller A.N."/>
            <person name="O'Donnell K."/>
            <person name="Stajich J.E."/>
            <person name="Bonito G."/>
        </authorList>
    </citation>
    <scope>NUCLEOTIDE SEQUENCE</scope>
    <source>
        <strain evidence="1">NVP1</strain>
    </source>
</reference>
<dbReference type="AlphaFoldDB" id="A0A9P5VIF8"/>
<comment type="caution">
    <text evidence="1">The sequence shown here is derived from an EMBL/GenBank/DDBJ whole genome shotgun (WGS) entry which is preliminary data.</text>
</comment>
<dbReference type="InterPro" id="IPR032675">
    <property type="entry name" value="LRR_dom_sf"/>
</dbReference>
<accession>A0A9P5VIF8</accession>
<keyword evidence="2" id="KW-1185">Reference proteome</keyword>
<proteinExistence type="predicted"/>
<name>A0A9P5VIF8_9FUNG</name>
<gene>
    <name evidence="1" type="ORF">BG006_010091</name>
</gene>
<dbReference type="EMBL" id="JAAAUY010000776">
    <property type="protein sequence ID" value="KAF9326486.1"/>
    <property type="molecule type" value="Genomic_DNA"/>
</dbReference>